<dbReference type="GO" id="GO:0051878">
    <property type="term" value="P:lateral element assembly"/>
    <property type="evidence" value="ECO:0007669"/>
    <property type="project" value="TreeGrafter"/>
</dbReference>
<reference evidence="4" key="1">
    <citation type="submission" date="2011-08" db="EMBL/GenBank/DDBJ databases">
        <title>The draft genome of Latimeria chalumnae.</title>
        <authorList>
            <person name="Di Palma F."/>
            <person name="Alfoldi J."/>
            <person name="Johnson J."/>
            <person name="Berlin A."/>
            <person name="Gnerre S."/>
            <person name="Jaffe D."/>
            <person name="MacCallum I."/>
            <person name="Young S."/>
            <person name="Walker B.J."/>
            <person name="Lander E."/>
            <person name="Lindblad-Toh K."/>
        </authorList>
    </citation>
    <scope>NUCLEOTIDE SEQUENCE [LARGE SCALE GENOMIC DNA]</scope>
    <source>
        <strain evidence="4">Wild caught</strain>
    </source>
</reference>
<dbReference type="HOGENOM" id="CLU_311150_0_0_1"/>
<protein>
    <submittedName>
        <fullName evidence="3">Synaptonemal complex protein 1</fullName>
    </submittedName>
</protein>
<dbReference type="EMBL" id="AFYH01014086">
    <property type="status" value="NOT_ANNOTATED_CDS"/>
    <property type="molecule type" value="Genomic_DNA"/>
</dbReference>
<dbReference type="GO" id="GO:0001673">
    <property type="term" value="C:male germ cell nucleus"/>
    <property type="evidence" value="ECO:0007669"/>
    <property type="project" value="TreeGrafter"/>
</dbReference>
<dbReference type="eggNOG" id="ENOG502QTHX">
    <property type="taxonomic scope" value="Eukaryota"/>
</dbReference>
<dbReference type="Bgee" id="ENSLACG00000022496">
    <property type="expression patterns" value="Expressed in muscle tissue and 2 other cell types or tissues"/>
</dbReference>
<dbReference type="GO" id="GO:0000802">
    <property type="term" value="C:transverse filament"/>
    <property type="evidence" value="ECO:0007669"/>
    <property type="project" value="TreeGrafter"/>
</dbReference>
<accession>M3XIX7</accession>
<evidence type="ECO:0000313" key="4">
    <source>
        <dbReference type="Proteomes" id="UP000008672"/>
    </source>
</evidence>
<feature type="region of interest" description="Disordered" evidence="2">
    <location>
        <begin position="747"/>
        <end position="769"/>
    </location>
</feature>
<feature type="coiled-coil region" evidence="1">
    <location>
        <begin position="276"/>
        <end position="619"/>
    </location>
</feature>
<dbReference type="OMA" id="KHKDQYD"/>
<dbReference type="Pfam" id="PF05483">
    <property type="entry name" value="SCP-1"/>
    <property type="match status" value="2"/>
</dbReference>
<keyword evidence="1" id="KW-0175">Coiled coil</keyword>
<feature type="coiled-coil region" evidence="1">
    <location>
        <begin position="146"/>
        <end position="243"/>
    </location>
</feature>
<dbReference type="AlphaFoldDB" id="M3XIX7"/>
<proteinExistence type="predicted"/>
<dbReference type="STRING" id="7897.ENSLACP00000022683"/>
<dbReference type="GO" id="GO:0051026">
    <property type="term" value="P:chiasma assembly"/>
    <property type="evidence" value="ECO:0007669"/>
    <property type="project" value="TreeGrafter"/>
</dbReference>
<reference evidence="3" key="3">
    <citation type="submission" date="2025-09" db="UniProtKB">
        <authorList>
            <consortium name="Ensembl"/>
        </authorList>
    </citation>
    <scope>IDENTIFICATION</scope>
</reference>
<dbReference type="GO" id="GO:0003690">
    <property type="term" value="F:double-stranded DNA binding"/>
    <property type="evidence" value="ECO:0007669"/>
    <property type="project" value="TreeGrafter"/>
</dbReference>
<dbReference type="EMBL" id="AFYH01014088">
    <property type="status" value="NOT_ANNOTATED_CDS"/>
    <property type="molecule type" value="Genomic_DNA"/>
</dbReference>
<dbReference type="InParanoid" id="M3XIX7"/>
<dbReference type="FunCoup" id="M3XIX7">
    <property type="interactions" value="126"/>
</dbReference>
<dbReference type="PANTHER" id="PTHR46918">
    <property type="entry name" value="SYNAPTONEMAL COMPLEX PROTEIN 1"/>
    <property type="match status" value="1"/>
</dbReference>
<gene>
    <name evidence="3" type="primary">SYCP1</name>
</gene>
<keyword evidence="4" id="KW-1185">Reference proteome</keyword>
<dbReference type="EMBL" id="AFYH01014087">
    <property type="status" value="NOT_ANNOTATED_CDS"/>
    <property type="molecule type" value="Genomic_DNA"/>
</dbReference>
<dbReference type="GO" id="GO:0000711">
    <property type="term" value="P:meiotic DNA repair synthesis"/>
    <property type="evidence" value="ECO:0007669"/>
    <property type="project" value="TreeGrafter"/>
</dbReference>
<feature type="coiled-coil region" evidence="1">
    <location>
        <begin position="645"/>
        <end position="746"/>
    </location>
</feature>
<dbReference type="GO" id="GO:0000801">
    <property type="term" value="C:central element"/>
    <property type="evidence" value="ECO:0007669"/>
    <property type="project" value="TreeGrafter"/>
</dbReference>
<dbReference type="EMBL" id="AFYH01014089">
    <property type="status" value="NOT_ANNOTATED_CDS"/>
    <property type="molecule type" value="Genomic_DNA"/>
</dbReference>
<dbReference type="KEGG" id="lcm:102362104"/>
<evidence type="ECO:0000313" key="3">
    <source>
        <dbReference type="Ensembl" id="ENSLACP00000022683.1"/>
    </source>
</evidence>
<dbReference type="OrthoDB" id="9950436at2759"/>
<evidence type="ECO:0000256" key="2">
    <source>
        <dbReference type="SAM" id="MobiDB-lite"/>
    </source>
</evidence>
<dbReference type="GeneTree" id="ENSGT00390000003368"/>
<name>M3XIX7_LATCH</name>
<dbReference type="Ensembl" id="ENSLACT00000026069.1">
    <property type="protein sequence ID" value="ENSLACP00000022683.1"/>
    <property type="gene ID" value="ENSLACG00000022496.1"/>
</dbReference>
<sequence>MDADLRQKEKKLQENKRTIEAQRKAIQELQFENERLSMKLEDKINENKDLTTENNTTRHLCNLLKETCTRSTEKMNKYENESEETRQLSAQNNEHVERMIAAFEELRMQAENTRLEMIFKLKEEMEQRDHLEKSFHSELTKNEQKLLQLKQLHKEKDDEVKQMMAQLQESKILHEQFLQEREQKNEKLEDLHETQQKLLAELQKTEASLHKSEADRQTLEADLEMALKKIIQVTREKETLIEELNQTKAGHASTVCELKDKNSNLEKSLKIEHEGIKELQDCLDKVSSELEKKTIELGEMAVMKNEKERELQGLTKALENEREVQQGLEEQLLNEKIKNETVINELETTITVFNDLKEKIQKLTDEKKYLAKTTEQLQKELVDLKDIVQTKENEINEVQTKLTAALGKEGNSSEKLEKLHIILREEKKKYEDLSLNYNSLLTEKEKKLQEVADATSKIQSLQKNLSANKKSEDEANKVIEKLEEKNKQQRDEIGSLKESMKIQGDKAENQLEEHEENIKNVQNEISKKEKQLKTLETKLSTLKKQVENKNKSIEELQQENKALKKKISAESKQCSAHIDEVNELKLELESVKEQYEENIKNLQDDVDKKKLSEEKLHEEVKRLTIAADDAIKLQKETDIRCQHKIAEMVALMEKHKNQYDKLVKEKDTEIGLFKIKEQEIASTRKSLKLELSSMKTDLLSLEQKLKKTTEEKEKLVKEVKEMKDNMDSLKQQAKKKEKQTKMLVEACDARSSKHGPQPTPKKENLPNTHSFLECNKNTEKKETPSWTPAKSSIAALNLKTYTVKTPPVCENKNPRGKPNTSADEVTKKKRKVALKFDVASDSSEHSDLLSGILEVEVFKNLYKDNAQAAQLCNMTPIKIKNKTNLKSPGSALKHAAVRKMREGGWAAITNTDRKKKMKAAEKFFA</sequence>
<organism evidence="3 4">
    <name type="scientific">Latimeria chalumnae</name>
    <name type="common">Coelacanth</name>
    <dbReference type="NCBI Taxonomy" id="7897"/>
    <lineage>
        <taxon>Eukaryota</taxon>
        <taxon>Metazoa</taxon>
        <taxon>Chordata</taxon>
        <taxon>Craniata</taxon>
        <taxon>Vertebrata</taxon>
        <taxon>Euteleostomi</taxon>
        <taxon>Coelacanthiformes</taxon>
        <taxon>Coelacanthidae</taxon>
        <taxon>Latimeria</taxon>
    </lineage>
</organism>
<dbReference type="PANTHER" id="PTHR46918:SF1">
    <property type="entry name" value="SYNAPTONEMAL COMPLEX PROTEIN 1"/>
    <property type="match status" value="1"/>
</dbReference>
<reference evidence="3" key="2">
    <citation type="submission" date="2025-08" db="UniProtKB">
        <authorList>
            <consortium name="Ensembl"/>
        </authorList>
    </citation>
    <scope>IDENTIFICATION</scope>
</reference>
<evidence type="ECO:0000256" key="1">
    <source>
        <dbReference type="SAM" id="Coils"/>
    </source>
</evidence>
<dbReference type="Proteomes" id="UP000008672">
    <property type="component" value="Unassembled WGS sequence"/>
</dbReference>
<feature type="region of interest" description="Disordered" evidence="2">
    <location>
        <begin position="805"/>
        <end position="826"/>
    </location>
</feature>
<dbReference type="InterPro" id="IPR008827">
    <property type="entry name" value="SYCP1"/>
</dbReference>
<feature type="coiled-coil region" evidence="1">
    <location>
        <begin position="2"/>
        <end position="116"/>
    </location>
</feature>